<dbReference type="EMBL" id="JBFBVU010000013">
    <property type="protein sequence ID" value="MEV8467465.1"/>
    <property type="molecule type" value="Genomic_DNA"/>
</dbReference>
<name>A0ABV3L7B5_9RHOB</name>
<dbReference type="InterPro" id="IPR037026">
    <property type="entry name" value="Vgr_OB-fold_dom_sf"/>
</dbReference>
<evidence type="ECO:0000313" key="3">
    <source>
        <dbReference type="Proteomes" id="UP001553161"/>
    </source>
</evidence>
<dbReference type="RefSeq" id="WP_366193274.1">
    <property type="nucleotide sequence ID" value="NZ_JBFBVU010000013.1"/>
</dbReference>
<protein>
    <submittedName>
        <fullName evidence="2">Phage baseplate assembly protein V</fullName>
    </submittedName>
</protein>
<comment type="caution">
    <text evidence="2">The sequence shown here is derived from an EMBL/GenBank/DDBJ whole genome shotgun (WGS) entry which is preliminary data.</text>
</comment>
<accession>A0ABV3L7B5</accession>
<gene>
    <name evidence="2" type="ORF">AB0T83_11810</name>
</gene>
<dbReference type="SUPFAM" id="SSF69255">
    <property type="entry name" value="gp5 N-terminal domain-like"/>
    <property type="match status" value="1"/>
</dbReference>
<dbReference type="Pfam" id="PF04717">
    <property type="entry name" value="Phage_base_V"/>
    <property type="match status" value="1"/>
</dbReference>
<reference evidence="2 3" key="1">
    <citation type="submission" date="2024-07" db="EMBL/GenBank/DDBJ databases">
        <authorList>
            <person name="Kang M."/>
        </authorList>
    </citation>
    <scope>NUCLEOTIDE SEQUENCE [LARGE SCALE GENOMIC DNA]</scope>
    <source>
        <strain evidence="2 3">DFM31</strain>
    </source>
</reference>
<keyword evidence="3" id="KW-1185">Reference proteome</keyword>
<dbReference type="Proteomes" id="UP001553161">
    <property type="component" value="Unassembled WGS sequence"/>
</dbReference>
<organism evidence="2 3">
    <name type="scientific">Meridianimarinicoccus marinus</name>
    <dbReference type="NCBI Taxonomy" id="3231483"/>
    <lineage>
        <taxon>Bacteria</taxon>
        <taxon>Pseudomonadati</taxon>
        <taxon>Pseudomonadota</taxon>
        <taxon>Alphaproteobacteria</taxon>
        <taxon>Rhodobacterales</taxon>
        <taxon>Paracoccaceae</taxon>
        <taxon>Meridianimarinicoccus</taxon>
    </lineage>
</organism>
<proteinExistence type="predicted"/>
<feature type="domain" description="Gp5/Type VI secretion system Vgr protein OB-fold" evidence="1">
    <location>
        <begin position="10"/>
        <end position="83"/>
    </location>
</feature>
<dbReference type="Gene3D" id="2.40.50.230">
    <property type="entry name" value="Gp5 N-terminal domain"/>
    <property type="match status" value="1"/>
</dbReference>
<evidence type="ECO:0000313" key="2">
    <source>
        <dbReference type="EMBL" id="MEV8467465.1"/>
    </source>
</evidence>
<sequence length="170" mass="17684">MGDVMHGLVLGEVTDVDDPEGLGRIRVAFMNFGSDVESVWAPVAATMAGAEAGVHFLPEVGDIAVVGFLMGGLNHPVVLGYVWNGDQAPPSTEPTERRIVSREGHSVTFFDGGGDDGITLEDAHGNKVVMKSDGIEIETPGNLAIKVSGNGDIECSGTLTLKGATIQLNP</sequence>
<evidence type="ECO:0000259" key="1">
    <source>
        <dbReference type="Pfam" id="PF04717"/>
    </source>
</evidence>
<dbReference type="InterPro" id="IPR006531">
    <property type="entry name" value="Gp5/Vgr_OB"/>
</dbReference>